<dbReference type="Gene3D" id="3.40.50.1000">
    <property type="entry name" value="HAD superfamily/HAD-like"/>
    <property type="match status" value="1"/>
</dbReference>
<gene>
    <name evidence="7" type="ORF">GA0061105_104271</name>
</gene>
<feature type="transmembrane region" description="Helical" evidence="6">
    <location>
        <begin position="293"/>
        <end position="311"/>
    </location>
</feature>
<dbReference type="GO" id="GO:0009247">
    <property type="term" value="P:glycolipid biosynthetic process"/>
    <property type="evidence" value="ECO:0007669"/>
    <property type="project" value="TreeGrafter"/>
</dbReference>
<keyword evidence="4 6" id="KW-1133">Transmembrane helix</keyword>
<evidence type="ECO:0000256" key="3">
    <source>
        <dbReference type="ARBA" id="ARBA00022692"/>
    </source>
</evidence>
<proteinExistence type="predicted"/>
<dbReference type="RefSeq" id="WP_425348763.1">
    <property type="nucleotide sequence ID" value="NZ_FMAJ01000004.1"/>
</dbReference>
<feature type="transmembrane region" description="Helical" evidence="6">
    <location>
        <begin position="269"/>
        <end position="287"/>
    </location>
</feature>
<dbReference type="STRING" id="1138170.GA0061105_104271"/>
<evidence type="ECO:0000256" key="2">
    <source>
        <dbReference type="ARBA" id="ARBA00022475"/>
    </source>
</evidence>
<dbReference type="PANTHER" id="PTHR11048">
    <property type="entry name" value="PRENYLTRANSFERASES"/>
    <property type="match status" value="1"/>
</dbReference>
<dbReference type="AlphaFoldDB" id="A0A1C3Y1K0"/>
<evidence type="ECO:0000313" key="7">
    <source>
        <dbReference type="EMBL" id="SCB58345.1"/>
    </source>
</evidence>
<evidence type="ECO:0000256" key="6">
    <source>
        <dbReference type="SAM" id="Phobius"/>
    </source>
</evidence>
<dbReference type="Proteomes" id="UP000198723">
    <property type="component" value="Unassembled WGS sequence"/>
</dbReference>
<feature type="transmembrane region" description="Helical" evidence="6">
    <location>
        <begin position="392"/>
        <end position="417"/>
    </location>
</feature>
<feature type="transmembrane region" description="Helical" evidence="6">
    <location>
        <begin position="229"/>
        <end position="249"/>
    </location>
</feature>
<dbReference type="Pfam" id="PF12710">
    <property type="entry name" value="HAD"/>
    <property type="match status" value="1"/>
</dbReference>
<evidence type="ECO:0000256" key="1">
    <source>
        <dbReference type="ARBA" id="ARBA00004141"/>
    </source>
</evidence>
<reference evidence="7 8" key="1">
    <citation type="submission" date="2016-08" db="EMBL/GenBank/DDBJ databases">
        <authorList>
            <person name="Seilhamer J.J."/>
        </authorList>
    </citation>
    <scope>NUCLEOTIDE SEQUENCE [LARGE SCALE GENOMIC DNA]</scope>
    <source>
        <strain evidence="7 8">HBR26</strain>
    </source>
</reference>
<dbReference type="CDD" id="cd13963">
    <property type="entry name" value="PT_UbiA_2"/>
    <property type="match status" value="1"/>
</dbReference>
<keyword evidence="3 6" id="KW-0812">Transmembrane</keyword>
<keyword evidence="5 6" id="KW-0472">Membrane</keyword>
<dbReference type="InterPro" id="IPR023214">
    <property type="entry name" value="HAD_sf"/>
</dbReference>
<dbReference type="GO" id="GO:0016765">
    <property type="term" value="F:transferase activity, transferring alkyl or aryl (other than methyl) groups"/>
    <property type="evidence" value="ECO:0007669"/>
    <property type="project" value="InterPro"/>
</dbReference>
<dbReference type="SUPFAM" id="SSF56784">
    <property type="entry name" value="HAD-like"/>
    <property type="match status" value="1"/>
</dbReference>
<accession>A0A1C3Y1K0</accession>
<dbReference type="Gene3D" id="1.10.357.140">
    <property type="entry name" value="UbiA prenyltransferase"/>
    <property type="match status" value="1"/>
</dbReference>
<evidence type="ECO:0000313" key="8">
    <source>
        <dbReference type="Proteomes" id="UP000198723"/>
    </source>
</evidence>
<feature type="transmembrane region" description="Helical" evidence="6">
    <location>
        <begin position="429"/>
        <end position="447"/>
    </location>
</feature>
<dbReference type="GO" id="GO:0005886">
    <property type="term" value="C:plasma membrane"/>
    <property type="evidence" value="ECO:0007669"/>
    <property type="project" value="TreeGrafter"/>
</dbReference>
<sequence length="483" mass="52597">MSAAGSSKLRQPLSPCPLVVDLDGTLVRSDLLIETAFAELSRRPYSIVALVGALSRGKACLKHRLSQPMDFDPAILPYDAEVLNVIKAAREEGRPVYLASATHERLVRAVADHLGLFTGWFATNETMNCAAEVKAARLVAAFGEGGFDYVGNDAADLPVWRHAAKSYAVRTSAAVARQLSDQCDDVEHLRHDRPTWRIWARSLRVHQYVKNGLVFVPLLTNKLFDMPSLVSAGLALVAFSLCASGVYLLNDLVDLQDDRRHRTKCRRPLACGEIPLSHAVLAIPILLSLSLTVAVMVSPAFVLVLAGYFALTTAYSFFLKRKMILDVVALASLYTTRVIGGAAAIAVWPSPWLLAFMMSWFLSLALVKRYTELISRRAAHLPDLKSRDYRKVDIGMVGALAAGAGMNALTLFALYAASDSAQDLYTRPGMLWLVGPILACWIARILMLANRGQMLDDPVVFAIKDKVSLATLGAAGLFVVAAM</sequence>
<keyword evidence="2" id="KW-1003">Cell membrane</keyword>
<keyword evidence="7" id="KW-0808">Transferase</keyword>
<evidence type="ECO:0000256" key="5">
    <source>
        <dbReference type="ARBA" id="ARBA00023136"/>
    </source>
</evidence>
<dbReference type="PANTHER" id="PTHR11048:SF5">
    <property type="entry name" value="DECAPRENYL-PHOSPHATE PHOSPHORIBOSYLTRANSFERASE"/>
    <property type="match status" value="1"/>
</dbReference>
<organism evidence="7 8">
    <name type="scientific">Rhizobium aethiopicum</name>
    <dbReference type="NCBI Taxonomy" id="1138170"/>
    <lineage>
        <taxon>Bacteria</taxon>
        <taxon>Pseudomonadati</taxon>
        <taxon>Pseudomonadota</taxon>
        <taxon>Alphaproteobacteria</taxon>
        <taxon>Hyphomicrobiales</taxon>
        <taxon>Rhizobiaceae</taxon>
        <taxon>Rhizobium/Agrobacterium group</taxon>
        <taxon>Rhizobium</taxon>
    </lineage>
</organism>
<dbReference type="Pfam" id="PF01040">
    <property type="entry name" value="UbiA"/>
    <property type="match status" value="1"/>
</dbReference>
<comment type="subcellular location">
    <subcellularLocation>
        <location evidence="1">Membrane</location>
        <topology evidence="1">Multi-pass membrane protein</topology>
    </subcellularLocation>
</comment>
<dbReference type="InterPro" id="IPR044878">
    <property type="entry name" value="UbiA_sf"/>
</dbReference>
<dbReference type="NCBIfam" id="NF006088">
    <property type="entry name" value="PRK08238.1"/>
    <property type="match status" value="1"/>
</dbReference>
<dbReference type="EMBL" id="FMAJ01000004">
    <property type="protein sequence ID" value="SCB58345.1"/>
    <property type="molecule type" value="Genomic_DNA"/>
</dbReference>
<dbReference type="InterPro" id="IPR039653">
    <property type="entry name" value="Prenyltransferase"/>
</dbReference>
<dbReference type="InterPro" id="IPR036412">
    <property type="entry name" value="HAD-like_sf"/>
</dbReference>
<evidence type="ECO:0000256" key="4">
    <source>
        <dbReference type="ARBA" id="ARBA00022989"/>
    </source>
</evidence>
<protein>
    <submittedName>
        <fullName evidence="7">4-hydroxybenzoate polyprenyltransferase</fullName>
    </submittedName>
</protein>
<dbReference type="InterPro" id="IPR000537">
    <property type="entry name" value="UbiA_prenyltransferase"/>
</dbReference>
<dbReference type="CDD" id="cd07519">
    <property type="entry name" value="HAD_PTase"/>
    <property type="match status" value="1"/>
</dbReference>
<name>A0A1C3Y1K0_9HYPH</name>